<feature type="domain" description="DUF4384" evidence="3">
    <location>
        <begin position="412"/>
        <end position="491"/>
    </location>
</feature>
<gene>
    <name evidence="4" type="ORF">JCM14722_29890</name>
</gene>
<proteinExistence type="predicted"/>
<keyword evidence="5" id="KW-1185">Reference proteome</keyword>
<dbReference type="InterPro" id="IPR025493">
    <property type="entry name" value="DUF4384"/>
</dbReference>
<dbReference type="PROSITE" id="PS51257">
    <property type="entry name" value="PROKAR_LIPOPROTEIN"/>
    <property type="match status" value="1"/>
</dbReference>
<organism evidence="4 5">
    <name type="scientific">Pseudodesulfovibrio portus</name>
    <dbReference type="NCBI Taxonomy" id="231439"/>
    <lineage>
        <taxon>Bacteria</taxon>
        <taxon>Pseudomonadati</taxon>
        <taxon>Thermodesulfobacteriota</taxon>
        <taxon>Desulfovibrionia</taxon>
        <taxon>Desulfovibrionales</taxon>
        <taxon>Desulfovibrionaceae</taxon>
    </lineage>
</organism>
<reference evidence="4" key="1">
    <citation type="submission" date="2022-08" db="EMBL/GenBank/DDBJ databases">
        <title>Genome Sequence of the sulphate-reducing bacterium, Pseudodesulfovibrio portus JCM14722.</title>
        <authorList>
            <person name="Kondo R."/>
            <person name="Kataoka T."/>
        </authorList>
    </citation>
    <scope>NUCLEOTIDE SEQUENCE</scope>
    <source>
        <strain evidence="4">JCM 14722</strain>
    </source>
</reference>
<sequence>MMNKFPIALSCLILLLLCACVSKTIDYNLPKEAPTVKKTDYSDALRKLGRMTRVFNSPKIKIQTVGVVDDTGAAQATGGEIPYDITEMIKSAVNSIGGSVVFIPYDPHYLSNMYKLKYTTLQNKVKPDILISGGITEFDRSLVATGDSYDFGGEFGMGSNAPSGDLNFQDRNSISSVTLDLNLVDIESMAMVPRMQAVNSVRVYKGARDTEIGFSILGVTFGVKGSVKKIQGRHAAVRTLVELSILEVVGKYLGLPYWKCLDAGSAKPDPVVLETIKDRYYFASKQEKISMVQNLLRIYGYPVRQNGVLDKTTVSALKDCKAKYTISGNKLDEKFYEQLFINAPAITGRAAGPAAVEIKSGKNTEQSSAASRPERPATTVATSTVEVQKHVQASSGTGKKLKVDVWTDKREYTEGDNIVINIKGNTDFFAKVVYETASGDLVQLLPNMYRQVSYFKGGRVYSIPDTGDKFEMEIAPPFGNEKIIVYASQQPLGGVKLKGTESGMGVFKGQKQELDARVRGIKVGSKTGSNTATTVVESSWSINTVR</sequence>
<evidence type="ECO:0000313" key="5">
    <source>
        <dbReference type="Proteomes" id="UP001061361"/>
    </source>
</evidence>
<evidence type="ECO:0000256" key="2">
    <source>
        <dbReference type="SAM" id="SignalP"/>
    </source>
</evidence>
<dbReference type="PANTHER" id="PTHR36194:SF1">
    <property type="entry name" value="S-LAYER-LIKE PROTEIN"/>
    <property type="match status" value="1"/>
</dbReference>
<feature type="chain" id="PRO_5045513239" description="DUF4384 domain-containing protein" evidence="2">
    <location>
        <begin position="25"/>
        <end position="546"/>
    </location>
</feature>
<dbReference type="EMBL" id="AP026708">
    <property type="protein sequence ID" value="BDQ35447.1"/>
    <property type="molecule type" value="Genomic_DNA"/>
</dbReference>
<evidence type="ECO:0000256" key="1">
    <source>
        <dbReference type="SAM" id="MobiDB-lite"/>
    </source>
</evidence>
<evidence type="ECO:0000313" key="4">
    <source>
        <dbReference type="EMBL" id="BDQ35447.1"/>
    </source>
</evidence>
<feature type="compositionally biased region" description="Polar residues" evidence="1">
    <location>
        <begin position="361"/>
        <end position="370"/>
    </location>
</feature>
<dbReference type="Gene3D" id="3.40.50.10610">
    <property type="entry name" value="ABC-type transport auxiliary lipoprotein component"/>
    <property type="match status" value="1"/>
</dbReference>
<protein>
    <recommendedName>
        <fullName evidence="3">DUF4384 domain-containing protein</fullName>
    </recommendedName>
</protein>
<dbReference type="Pfam" id="PF14326">
    <property type="entry name" value="DUF4384"/>
    <property type="match status" value="1"/>
</dbReference>
<name>A0ABM8AVC4_9BACT</name>
<dbReference type="RefSeq" id="WP_264982336.1">
    <property type="nucleotide sequence ID" value="NZ_AP026708.1"/>
</dbReference>
<evidence type="ECO:0000259" key="3">
    <source>
        <dbReference type="Pfam" id="PF14326"/>
    </source>
</evidence>
<accession>A0ABM8AVC4</accession>
<dbReference type="PANTHER" id="PTHR36194">
    <property type="entry name" value="S-LAYER-LIKE PROTEIN"/>
    <property type="match status" value="1"/>
</dbReference>
<feature type="region of interest" description="Disordered" evidence="1">
    <location>
        <begin position="359"/>
        <end position="380"/>
    </location>
</feature>
<feature type="signal peptide" evidence="2">
    <location>
        <begin position="1"/>
        <end position="24"/>
    </location>
</feature>
<keyword evidence="2" id="KW-0732">Signal</keyword>
<dbReference type="Proteomes" id="UP001061361">
    <property type="component" value="Chromosome"/>
</dbReference>